<feature type="transmembrane region" description="Helical" evidence="1">
    <location>
        <begin position="12"/>
        <end position="33"/>
    </location>
</feature>
<accession>A0A5Q0M4S8</accession>
<organism evidence="2 3">
    <name type="scientific">Variovorax paradoxus</name>
    <dbReference type="NCBI Taxonomy" id="34073"/>
    <lineage>
        <taxon>Bacteria</taxon>
        <taxon>Pseudomonadati</taxon>
        <taxon>Pseudomonadota</taxon>
        <taxon>Betaproteobacteria</taxon>
        <taxon>Burkholderiales</taxon>
        <taxon>Comamonadaceae</taxon>
        <taxon>Variovorax</taxon>
    </lineage>
</organism>
<sequence>MAKETKAKSDEWTPLGVGIGVTIVALIMAYIILISSFMAKVYDPAAAPEPTAATLGQLGDFVGGLMNPVLAFLTFIGAVATVYYAYRQYEAQAEALRHQRAFDLLTAKVKSLETLATHATRERQEFASVLPEGSAAVQMRFEHLRWKENAAQEALAETIKRLEKLNYPGLSDPDPSDL</sequence>
<keyword evidence="1" id="KW-0812">Transmembrane</keyword>
<name>A0A5Q0M4S8_VARPD</name>
<feature type="transmembrane region" description="Helical" evidence="1">
    <location>
        <begin position="65"/>
        <end position="86"/>
    </location>
</feature>
<keyword evidence="1" id="KW-0472">Membrane</keyword>
<dbReference type="EMBL" id="CP045644">
    <property type="protein sequence ID" value="QFZ84543.1"/>
    <property type="molecule type" value="Genomic_DNA"/>
</dbReference>
<reference evidence="2 3" key="1">
    <citation type="submission" date="2019-10" db="EMBL/GenBank/DDBJ databases">
        <title>Complete genome sequence of Variovorax paradoxus 5C-2.</title>
        <authorList>
            <person name="Gogoleva N.E."/>
            <person name="Balkin A.S."/>
        </authorList>
    </citation>
    <scope>NUCLEOTIDE SEQUENCE [LARGE SCALE GENOMIC DNA]</scope>
    <source>
        <strain evidence="2 3">5C-2</strain>
    </source>
</reference>
<keyword evidence="1" id="KW-1133">Transmembrane helix</keyword>
<evidence type="ECO:0000256" key="1">
    <source>
        <dbReference type="SAM" id="Phobius"/>
    </source>
</evidence>
<proteinExistence type="predicted"/>
<evidence type="ECO:0000313" key="2">
    <source>
        <dbReference type="EMBL" id="QFZ84543.1"/>
    </source>
</evidence>
<evidence type="ECO:0000313" key="3">
    <source>
        <dbReference type="Proteomes" id="UP000326780"/>
    </source>
</evidence>
<dbReference type="RefSeq" id="WP_153283162.1">
    <property type="nucleotide sequence ID" value="NZ_CP045644.1"/>
</dbReference>
<dbReference type="Proteomes" id="UP000326780">
    <property type="component" value="Chromosome"/>
</dbReference>
<dbReference type="AlphaFoldDB" id="A0A5Q0M4S8"/>
<gene>
    <name evidence="2" type="ORF">GFK26_18110</name>
</gene>
<protein>
    <submittedName>
        <fullName evidence="2">Uncharacterized protein</fullName>
    </submittedName>
</protein>